<evidence type="ECO:0000256" key="1">
    <source>
        <dbReference type="ARBA" id="ARBA00011073"/>
    </source>
</evidence>
<evidence type="ECO:0000313" key="7">
    <source>
        <dbReference type="EMBL" id="SDH25966.1"/>
    </source>
</evidence>
<dbReference type="Pfam" id="PF00082">
    <property type="entry name" value="Peptidase_S8"/>
    <property type="match status" value="1"/>
</dbReference>
<proteinExistence type="inferred from homology"/>
<sequence>MKEHIIIKVVTEVLDQLPAHIPYWMDFINDKTTVIERFHPDVDRLFDEANHKFWVTREYKSQSKDRVWSADEMKANLHCTFRLILQSNGALPEQILKRIEHLPFIAEVRTLLLGTTEFPGEEVAGAMAVVSADPGEMIYLPYAKEWTRGVNNVRVAVLDTGANFSHPELENKIVLRRNFVDLQGLDTSSFIGDVLNINALPEDQVGHGTHVSGILAAKGLRMNEGVCPSCSLMVVRVLAAMKSGNKIVGAGIVDNINNGIKWAVDNGADVINMSLGIKHSGGGLPHEDIVKYAISKNVTIVAASGNDGSPEKYYPGALDDVIAVGAVDNSGQITGFSSYGASITVVAPGTNIYSSYLNNGYALSSGTSQASPFVSGAVALLKSYAYEKGKKLTNTDITYILQNTSDRLTSKVRDQKAGYGLLNLADSFKLLNDMLS</sequence>
<dbReference type="PANTHER" id="PTHR43806:SF11">
    <property type="entry name" value="CEREVISIN-RELATED"/>
    <property type="match status" value="1"/>
</dbReference>
<dbReference type="PROSITE" id="PS51892">
    <property type="entry name" value="SUBTILASE"/>
    <property type="match status" value="1"/>
</dbReference>
<dbReference type="PROSITE" id="PS00137">
    <property type="entry name" value="SUBTILASE_HIS"/>
    <property type="match status" value="1"/>
</dbReference>
<dbReference type="InterPro" id="IPR036852">
    <property type="entry name" value="Peptidase_S8/S53_dom_sf"/>
</dbReference>
<dbReference type="AlphaFoldDB" id="A0A1G8AYP4"/>
<dbReference type="STRING" id="104663.SAMN04488121_11039"/>
<dbReference type="Proteomes" id="UP000199045">
    <property type="component" value="Unassembled WGS sequence"/>
</dbReference>
<dbReference type="InterPro" id="IPR000209">
    <property type="entry name" value="Peptidase_S8/S53_dom"/>
</dbReference>
<dbReference type="PRINTS" id="PR00723">
    <property type="entry name" value="SUBTILISIN"/>
</dbReference>
<dbReference type="InterPro" id="IPR023828">
    <property type="entry name" value="Peptidase_S8_Ser-AS"/>
</dbReference>
<evidence type="ECO:0000259" key="6">
    <source>
        <dbReference type="Pfam" id="PF00082"/>
    </source>
</evidence>
<keyword evidence="3 5" id="KW-0378">Hydrolase</keyword>
<comment type="similarity">
    <text evidence="1 5">Belongs to the peptidase S8 family.</text>
</comment>
<evidence type="ECO:0000256" key="2">
    <source>
        <dbReference type="ARBA" id="ARBA00022670"/>
    </source>
</evidence>
<evidence type="ECO:0000256" key="4">
    <source>
        <dbReference type="ARBA" id="ARBA00022825"/>
    </source>
</evidence>
<dbReference type="PROSITE" id="PS00138">
    <property type="entry name" value="SUBTILASE_SER"/>
    <property type="match status" value="1"/>
</dbReference>
<dbReference type="InterPro" id="IPR015500">
    <property type="entry name" value="Peptidase_S8_subtilisin-rel"/>
</dbReference>
<keyword evidence="4 5" id="KW-0720">Serine protease</keyword>
<reference evidence="7 8" key="1">
    <citation type="submission" date="2016-10" db="EMBL/GenBank/DDBJ databases">
        <authorList>
            <person name="de Groot N.N."/>
        </authorList>
    </citation>
    <scope>NUCLEOTIDE SEQUENCE [LARGE SCALE GENOMIC DNA]</scope>
    <source>
        <strain evidence="7 8">DSM 527</strain>
    </source>
</reference>
<dbReference type="GO" id="GO:0004252">
    <property type="term" value="F:serine-type endopeptidase activity"/>
    <property type="evidence" value="ECO:0007669"/>
    <property type="project" value="UniProtKB-UniRule"/>
</dbReference>
<gene>
    <name evidence="7" type="ORF">SAMN04488121_11039</name>
</gene>
<dbReference type="Gene3D" id="3.40.50.200">
    <property type="entry name" value="Peptidase S8/S53 domain"/>
    <property type="match status" value="1"/>
</dbReference>
<dbReference type="EMBL" id="FNBN01000010">
    <property type="protein sequence ID" value="SDH25966.1"/>
    <property type="molecule type" value="Genomic_DNA"/>
</dbReference>
<dbReference type="InterPro" id="IPR022398">
    <property type="entry name" value="Peptidase_S8_His-AS"/>
</dbReference>
<dbReference type="GO" id="GO:0006508">
    <property type="term" value="P:proteolysis"/>
    <property type="evidence" value="ECO:0007669"/>
    <property type="project" value="UniProtKB-KW"/>
</dbReference>
<feature type="active site" description="Charge relay system" evidence="5">
    <location>
        <position position="368"/>
    </location>
</feature>
<organism evidence="7 8">
    <name type="scientific">Chitinophaga filiformis</name>
    <name type="common">Myxococcus filiformis</name>
    <name type="synonym">Flexibacter filiformis</name>
    <dbReference type="NCBI Taxonomy" id="104663"/>
    <lineage>
        <taxon>Bacteria</taxon>
        <taxon>Pseudomonadati</taxon>
        <taxon>Bacteroidota</taxon>
        <taxon>Chitinophagia</taxon>
        <taxon>Chitinophagales</taxon>
        <taxon>Chitinophagaceae</taxon>
        <taxon>Chitinophaga</taxon>
    </lineage>
</organism>
<evidence type="ECO:0000313" key="8">
    <source>
        <dbReference type="Proteomes" id="UP000199045"/>
    </source>
</evidence>
<feature type="active site" description="Charge relay system" evidence="5">
    <location>
        <position position="159"/>
    </location>
</feature>
<feature type="domain" description="Peptidase S8/S53" evidence="6">
    <location>
        <begin position="151"/>
        <end position="420"/>
    </location>
</feature>
<evidence type="ECO:0000256" key="5">
    <source>
        <dbReference type="PROSITE-ProRule" id="PRU01240"/>
    </source>
</evidence>
<accession>A0A1G8AYP4</accession>
<protein>
    <submittedName>
        <fullName evidence="7">Subtilase family protein</fullName>
    </submittedName>
</protein>
<dbReference type="RefSeq" id="WP_089837351.1">
    <property type="nucleotide sequence ID" value="NZ_FNBN01000010.1"/>
</dbReference>
<dbReference type="InterPro" id="IPR050131">
    <property type="entry name" value="Peptidase_S8_subtilisin-like"/>
</dbReference>
<evidence type="ECO:0000256" key="3">
    <source>
        <dbReference type="ARBA" id="ARBA00022801"/>
    </source>
</evidence>
<dbReference type="PANTHER" id="PTHR43806">
    <property type="entry name" value="PEPTIDASE S8"/>
    <property type="match status" value="1"/>
</dbReference>
<keyword evidence="2 5" id="KW-0645">Protease</keyword>
<dbReference type="SUPFAM" id="SSF52743">
    <property type="entry name" value="Subtilisin-like"/>
    <property type="match status" value="1"/>
</dbReference>
<feature type="active site" description="Charge relay system" evidence="5">
    <location>
        <position position="207"/>
    </location>
</feature>
<dbReference type="OrthoDB" id="9813435at2"/>
<name>A0A1G8AYP4_CHIFI</name>